<dbReference type="GO" id="GO:0003755">
    <property type="term" value="F:peptidyl-prolyl cis-trans isomerase activity"/>
    <property type="evidence" value="ECO:0007669"/>
    <property type="project" value="UniProtKB-KW"/>
</dbReference>
<dbReference type="InterPro" id="IPR046357">
    <property type="entry name" value="PPIase_dom_sf"/>
</dbReference>
<evidence type="ECO:0000259" key="9">
    <source>
        <dbReference type="PROSITE" id="PS50059"/>
    </source>
</evidence>
<name>A0AAE0F616_9CHLO</name>
<dbReference type="SUPFAM" id="SSF54534">
    <property type="entry name" value="FKBP-like"/>
    <property type="match status" value="1"/>
</dbReference>
<dbReference type="PANTHER" id="PTHR43811:SF19">
    <property type="entry name" value="39 KDA FK506-BINDING NUCLEAR PROTEIN"/>
    <property type="match status" value="1"/>
</dbReference>
<reference evidence="10 11" key="1">
    <citation type="journal article" date="2015" name="Genome Biol. Evol.">
        <title>Comparative Genomics of a Bacterivorous Green Alga Reveals Evolutionary Causalities and Consequences of Phago-Mixotrophic Mode of Nutrition.</title>
        <authorList>
            <person name="Burns J.A."/>
            <person name="Paasch A."/>
            <person name="Narechania A."/>
            <person name="Kim E."/>
        </authorList>
    </citation>
    <scope>NUCLEOTIDE SEQUENCE [LARGE SCALE GENOMIC DNA]</scope>
    <source>
        <strain evidence="10 11">PLY_AMNH</strain>
    </source>
</reference>
<dbReference type="Gene3D" id="3.10.50.40">
    <property type="match status" value="1"/>
</dbReference>
<proteinExistence type="inferred from homology"/>
<keyword evidence="5 7" id="KW-0697">Rotamase</keyword>
<keyword evidence="4 8" id="KW-0732">Signal</keyword>
<dbReference type="AlphaFoldDB" id="A0AAE0F616"/>
<evidence type="ECO:0000313" key="10">
    <source>
        <dbReference type="EMBL" id="KAK3252652.1"/>
    </source>
</evidence>
<evidence type="ECO:0000256" key="7">
    <source>
        <dbReference type="PROSITE-ProRule" id="PRU00277"/>
    </source>
</evidence>
<comment type="catalytic activity">
    <reaction evidence="1 7">
        <text>[protein]-peptidylproline (omega=180) = [protein]-peptidylproline (omega=0)</text>
        <dbReference type="Rhea" id="RHEA:16237"/>
        <dbReference type="Rhea" id="RHEA-COMP:10747"/>
        <dbReference type="Rhea" id="RHEA-COMP:10748"/>
        <dbReference type="ChEBI" id="CHEBI:83833"/>
        <dbReference type="ChEBI" id="CHEBI:83834"/>
        <dbReference type="EC" id="5.2.1.8"/>
    </reaction>
</comment>
<evidence type="ECO:0000313" key="11">
    <source>
        <dbReference type="Proteomes" id="UP001190700"/>
    </source>
</evidence>
<sequence length="152" mass="16500">MRSSIACIAIAIGLFVLVSAGTTPAGKKFLDENAKKDGVIVLPSGLQYKVVKSGAADAPSPKVNTPCECHYKGTLIDGTEFDSSYRRGQPATFAPNQVIKGWTEAMQIMKEGDKWELYIPSELAYGDQQRGQHIKPGSVLIFELEILKVKGK</sequence>
<keyword evidence="11" id="KW-1185">Reference proteome</keyword>
<dbReference type="PROSITE" id="PS50059">
    <property type="entry name" value="FKBP_PPIASE"/>
    <property type="match status" value="1"/>
</dbReference>
<evidence type="ECO:0000256" key="4">
    <source>
        <dbReference type="ARBA" id="ARBA00022729"/>
    </source>
</evidence>
<comment type="similarity">
    <text evidence="2">Belongs to the FKBP-type PPIase family.</text>
</comment>
<dbReference type="FunFam" id="3.10.50.40:FF:000045">
    <property type="entry name" value="Peptidyl-prolyl cis-trans isomerase"/>
    <property type="match status" value="1"/>
</dbReference>
<dbReference type="Pfam" id="PF00254">
    <property type="entry name" value="FKBP_C"/>
    <property type="match status" value="1"/>
</dbReference>
<evidence type="ECO:0000256" key="3">
    <source>
        <dbReference type="ARBA" id="ARBA00013194"/>
    </source>
</evidence>
<dbReference type="Proteomes" id="UP001190700">
    <property type="component" value="Unassembled WGS sequence"/>
</dbReference>
<dbReference type="InterPro" id="IPR000774">
    <property type="entry name" value="PPIase_FKBP_N"/>
</dbReference>
<feature type="domain" description="PPIase FKBP-type" evidence="9">
    <location>
        <begin position="64"/>
        <end position="150"/>
    </location>
</feature>
<evidence type="ECO:0000256" key="8">
    <source>
        <dbReference type="SAM" id="SignalP"/>
    </source>
</evidence>
<feature type="chain" id="PRO_5042012998" description="peptidylprolyl isomerase" evidence="8">
    <location>
        <begin position="21"/>
        <end position="152"/>
    </location>
</feature>
<dbReference type="EMBL" id="LGRX02025291">
    <property type="protein sequence ID" value="KAK3252652.1"/>
    <property type="molecule type" value="Genomic_DNA"/>
</dbReference>
<dbReference type="InterPro" id="IPR001179">
    <property type="entry name" value="PPIase_FKBP_dom"/>
</dbReference>
<organism evidence="10 11">
    <name type="scientific">Cymbomonas tetramitiformis</name>
    <dbReference type="NCBI Taxonomy" id="36881"/>
    <lineage>
        <taxon>Eukaryota</taxon>
        <taxon>Viridiplantae</taxon>
        <taxon>Chlorophyta</taxon>
        <taxon>Pyramimonadophyceae</taxon>
        <taxon>Pyramimonadales</taxon>
        <taxon>Pyramimonadaceae</taxon>
        <taxon>Cymbomonas</taxon>
    </lineage>
</organism>
<dbReference type="PANTHER" id="PTHR43811">
    <property type="entry name" value="FKBP-TYPE PEPTIDYL-PROLYL CIS-TRANS ISOMERASE FKPA"/>
    <property type="match status" value="1"/>
</dbReference>
<evidence type="ECO:0000256" key="6">
    <source>
        <dbReference type="ARBA" id="ARBA00023235"/>
    </source>
</evidence>
<keyword evidence="6 7" id="KW-0413">Isomerase</keyword>
<feature type="signal peptide" evidence="8">
    <location>
        <begin position="1"/>
        <end position="20"/>
    </location>
</feature>
<evidence type="ECO:0000256" key="5">
    <source>
        <dbReference type="ARBA" id="ARBA00023110"/>
    </source>
</evidence>
<comment type="caution">
    <text evidence="10">The sequence shown here is derived from an EMBL/GenBank/DDBJ whole genome shotgun (WGS) entry which is preliminary data.</text>
</comment>
<dbReference type="EC" id="5.2.1.8" evidence="3 7"/>
<dbReference type="Pfam" id="PF01346">
    <property type="entry name" value="FKBP_N"/>
    <property type="match status" value="1"/>
</dbReference>
<accession>A0AAE0F616</accession>
<evidence type="ECO:0000256" key="1">
    <source>
        <dbReference type="ARBA" id="ARBA00000971"/>
    </source>
</evidence>
<gene>
    <name evidence="10" type="ORF">CYMTET_38061</name>
</gene>
<protein>
    <recommendedName>
        <fullName evidence="3 7">peptidylprolyl isomerase</fullName>
        <ecNumber evidence="3 7">5.2.1.8</ecNumber>
    </recommendedName>
</protein>
<dbReference type="GO" id="GO:0006457">
    <property type="term" value="P:protein folding"/>
    <property type="evidence" value="ECO:0007669"/>
    <property type="project" value="InterPro"/>
</dbReference>
<evidence type="ECO:0000256" key="2">
    <source>
        <dbReference type="ARBA" id="ARBA00006577"/>
    </source>
</evidence>